<sequence>MTTTAVTGLFQEIAHQLGLETLSQDEHGLCELILNDRIVIMLRADESLQRLTLLGPVSGMTGPEAKEAACRLWMGHSIAALTHDGPHLAWSEEQGLITFCHLAFHGLNAERVCQALAGLFEWLSQAAGEERSQDGQQAQVTSASWV</sequence>
<dbReference type="InterPro" id="IPR010261">
    <property type="entry name" value="Tir_chaperone"/>
</dbReference>
<evidence type="ECO:0000313" key="1">
    <source>
        <dbReference type="EMBL" id="ASD49290.1"/>
    </source>
</evidence>
<keyword evidence="1" id="KW-0614">Plasmid</keyword>
<dbReference type="AlphaFoldDB" id="A0A1Q4MCP3"/>
<dbReference type="RefSeq" id="WP_005321180.1">
    <property type="nucleotide sequence ID" value="NZ_CDDW01000024.1"/>
</dbReference>
<protein>
    <submittedName>
        <fullName evidence="1">AopO chaperone</fullName>
    </submittedName>
</protein>
<accession>A0A1Q4MCP3</accession>
<dbReference type="EMBL" id="KY555069">
    <property type="protein sequence ID" value="ASD49290.1"/>
    <property type="molecule type" value="Genomic_DNA"/>
</dbReference>
<dbReference type="Gene3D" id="3.30.1460.10">
    <property type="match status" value="1"/>
</dbReference>
<proteinExistence type="predicted"/>
<reference evidence="1" key="1">
    <citation type="submission" date="2017-01" db="EMBL/GenBank/DDBJ databases">
        <title>Plasmid composition in Aeromonas salmonicida subsp. salmonicida 01-B526 unravels unsuspected type three secretion system loss patterns.</title>
        <authorList>
            <person name="Tanaka K.H."/>
            <person name="Vincent A.T."/>
            <person name="Emond-Rheault J.-G."/>
            <person name="Adamczuk M."/>
            <person name="Frenette M."/>
            <person name="Charette S.J."/>
        </authorList>
    </citation>
    <scope>NUCLEOTIDE SEQUENCE</scope>
    <source>
        <strain evidence="1">01-B526</strain>
        <plasmid evidence="1">pAsa5</plasmid>
    </source>
</reference>
<dbReference type="SUPFAM" id="SSF69635">
    <property type="entry name" value="Type III secretory system chaperone-like"/>
    <property type="match status" value="1"/>
</dbReference>
<dbReference type="OMA" id="DEDDCCH"/>
<geneLocation type="plasmid" evidence="1">
    <name>pAsa5</name>
</geneLocation>
<name>A0A1Q4MCP3_AERSS</name>
<organism evidence="1">
    <name type="scientific">Aeromonas salmonicida subsp. salmonicida</name>
    <dbReference type="NCBI Taxonomy" id="29491"/>
    <lineage>
        <taxon>Bacteria</taxon>
        <taxon>Pseudomonadati</taxon>
        <taxon>Pseudomonadota</taxon>
        <taxon>Gammaproteobacteria</taxon>
        <taxon>Aeromonadales</taxon>
        <taxon>Aeromonadaceae</taxon>
        <taxon>Aeromonas</taxon>
    </lineage>
</organism>
<dbReference type="GO" id="GO:0030254">
    <property type="term" value="P:protein secretion by the type III secretion system"/>
    <property type="evidence" value="ECO:0007669"/>
    <property type="project" value="InterPro"/>
</dbReference>
<dbReference type="Pfam" id="PF05932">
    <property type="entry name" value="CesT"/>
    <property type="match status" value="1"/>
</dbReference>